<dbReference type="EMBL" id="KB908918">
    <property type="protein sequence ID" value="EOB15035.1"/>
    <property type="molecule type" value="Genomic_DNA"/>
</dbReference>
<dbReference type="OrthoDB" id="1923159at2759"/>
<dbReference type="HOGENOM" id="CLU_2722833_0_0_1"/>
<organism evidence="1 2">
    <name type="scientific">Nosema bombycis (strain CQ1 / CVCC 102059)</name>
    <name type="common">Microsporidian parasite</name>
    <name type="synonym">Pebrine of silkworm</name>
    <dbReference type="NCBI Taxonomy" id="578461"/>
    <lineage>
        <taxon>Eukaryota</taxon>
        <taxon>Fungi</taxon>
        <taxon>Fungi incertae sedis</taxon>
        <taxon>Microsporidia</taxon>
        <taxon>Nosematidae</taxon>
        <taxon>Nosema</taxon>
    </lineage>
</organism>
<sequence length="72" mass="8669">MYLHEFRPQGDLLYKDEMGGSKHKLHDFLIKNKNKERIGKKCNFEMFTELFKYKSTKVFKAPEKIIFEPVDL</sequence>
<evidence type="ECO:0000313" key="2">
    <source>
        <dbReference type="Proteomes" id="UP000016927"/>
    </source>
</evidence>
<gene>
    <name evidence="1" type="ORF">NBO_10g0025</name>
</gene>
<reference evidence="1 2" key="1">
    <citation type="journal article" date="2013" name="BMC Genomics">
        <title>Comparative genomics of parasitic silkworm microsporidia reveal an association between genome expansion and host adaptation.</title>
        <authorList>
            <person name="Pan G."/>
            <person name="Xu J."/>
            <person name="Li T."/>
            <person name="Xia Q."/>
            <person name="Liu S.L."/>
            <person name="Zhang G."/>
            <person name="Li S."/>
            <person name="Li C."/>
            <person name="Liu H."/>
            <person name="Yang L."/>
            <person name="Liu T."/>
            <person name="Zhang X."/>
            <person name="Wu Z."/>
            <person name="Fan W."/>
            <person name="Dang X."/>
            <person name="Xiang H."/>
            <person name="Tao M."/>
            <person name="Li Y."/>
            <person name="Hu J."/>
            <person name="Li Z."/>
            <person name="Lin L."/>
            <person name="Luo J."/>
            <person name="Geng L."/>
            <person name="Wang L."/>
            <person name="Long M."/>
            <person name="Wan Y."/>
            <person name="He N."/>
            <person name="Zhang Z."/>
            <person name="Lu C."/>
            <person name="Keeling P.J."/>
            <person name="Wang J."/>
            <person name="Xiang Z."/>
            <person name="Zhou Z."/>
        </authorList>
    </citation>
    <scope>NUCLEOTIDE SEQUENCE [LARGE SCALE GENOMIC DNA]</scope>
    <source>
        <strain evidence="2">CQ1 / CVCC 102059</strain>
    </source>
</reference>
<proteinExistence type="predicted"/>
<dbReference type="VEuPathDB" id="MicrosporidiaDB:NBO_10g0025"/>
<dbReference type="OMA" id="YIICIPQ"/>
<dbReference type="STRING" id="578461.R0MLC2"/>
<keyword evidence="2" id="KW-1185">Reference proteome</keyword>
<protein>
    <submittedName>
        <fullName evidence="1">Ring zinc finger transcription negative regulator factor</fullName>
    </submittedName>
</protein>
<accession>R0MLC2</accession>
<dbReference type="Proteomes" id="UP000016927">
    <property type="component" value="Unassembled WGS sequence"/>
</dbReference>
<name>R0MLC2_NOSB1</name>
<dbReference type="AlphaFoldDB" id="R0MLC2"/>
<evidence type="ECO:0000313" key="1">
    <source>
        <dbReference type="EMBL" id="EOB15035.1"/>
    </source>
</evidence>